<evidence type="ECO:0008006" key="3">
    <source>
        <dbReference type="Google" id="ProtNLM"/>
    </source>
</evidence>
<name>A6TQX2_ALKMQ</name>
<accession>A6TQX2</accession>
<dbReference type="HOGENOM" id="CLU_3228699_0_0_9"/>
<sequence length="43" mass="5278">MFMDYNFWKSAYKLGWAKESQIQRAFERAMITEEEKNQILDTE</sequence>
<proteinExistence type="predicted"/>
<organism evidence="1 2">
    <name type="scientific">Alkaliphilus metalliredigens (strain QYMF)</name>
    <dbReference type="NCBI Taxonomy" id="293826"/>
    <lineage>
        <taxon>Bacteria</taxon>
        <taxon>Bacillati</taxon>
        <taxon>Bacillota</taxon>
        <taxon>Clostridia</taxon>
        <taxon>Peptostreptococcales</taxon>
        <taxon>Natronincolaceae</taxon>
        <taxon>Alkaliphilus</taxon>
    </lineage>
</organism>
<protein>
    <recommendedName>
        <fullName evidence="3">XkdX family protein</fullName>
    </recommendedName>
</protein>
<reference evidence="2" key="1">
    <citation type="journal article" date="2016" name="Genome Announc.">
        <title>Complete genome sequence of Alkaliphilus metalliredigens strain QYMF, an alkaliphilic and metal-reducing bacterium isolated from borax-contaminated leachate ponds.</title>
        <authorList>
            <person name="Hwang C."/>
            <person name="Copeland A."/>
            <person name="Lucas S."/>
            <person name="Lapidus A."/>
            <person name="Barry K."/>
            <person name="Detter J.C."/>
            <person name="Glavina Del Rio T."/>
            <person name="Hammon N."/>
            <person name="Israni S."/>
            <person name="Dalin E."/>
            <person name="Tice H."/>
            <person name="Pitluck S."/>
            <person name="Chertkov O."/>
            <person name="Brettin T."/>
            <person name="Bruce D."/>
            <person name="Han C."/>
            <person name="Schmutz J."/>
            <person name="Larimer F."/>
            <person name="Land M.L."/>
            <person name="Hauser L."/>
            <person name="Kyrpides N."/>
            <person name="Mikhailova N."/>
            <person name="Ye Q."/>
            <person name="Zhou J."/>
            <person name="Richardson P."/>
            <person name="Fields M.W."/>
        </authorList>
    </citation>
    <scope>NUCLEOTIDE SEQUENCE [LARGE SCALE GENOMIC DNA]</scope>
    <source>
        <strain evidence="2">QYMF</strain>
    </source>
</reference>
<dbReference type="KEGG" id="amt:Amet_2436"/>
<evidence type="ECO:0000313" key="1">
    <source>
        <dbReference type="EMBL" id="ABR48590.1"/>
    </source>
</evidence>
<dbReference type="STRING" id="293826.Amet_2436"/>
<dbReference type="EMBL" id="CP000724">
    <property type="protein sequence ID" value="ABR48590.1"/>
    <property type="molecule type" value="Genomic_DNA"/>
</dbReference>
<evidence type="ECO:0000313" key="2">
    <source>
        <dbReference type="Proteomes" id="UP000001572"/>
    </source>
</evidence>
<dbReference type="Proteomes" id="UP000001572">
    <property type="component" value="Chromosome"/>
</dbReference>
<gene>
    <name evidence="1" type="ordered locus">Amet_2436</name>
</gene>
<dbReference type="AlphaFoldDB" id="A6TQX2"/>
<keyword evidence="2" id="KW-1185">Reference proteome</keyword>